<reference evidence="6" key="1">
    <citation type="submission" date="2023-08" db="EMBL/GenBank/DDBJ databases">
        <title>Increased levels of nutrients transform a symbiont into a lethal pathobiont.</title>
        <authorList>
            <person name="Lachnit T."/>
            <person name="Ulrich L."/>
            <person name="Willmer F.M."/>
            <person name="Hasenbein T."/>
            <person name="Steiner L.X."/>
            <person name="Wolters M."/>
            <person name="Herbst E.M."/>
            <person name="Deines P."/>
        </authorList>
    </citation>
    <scope>NUCLEOTIDE SEQUENCE</scope>
    <source>
        <strain evidence="6">T3</strain>
    </source>
</reference>
<evidence type="ECO:0000256" key="3">
    <source>
        <dbReference type="ARBA" id="ARBA00023163"/>
    </source>
</evidence>
<dbReference type="AlphaFoldDB" id="A0AAU7Y5J2"/>
<dbReference type="RefSeq" id="WP_021217695.1">
    <property type="nucleotide sequence ID" value="NZ_CP146285.1"/>
</dbReference>
<dbReference type="InterPro" id="IPR029016">
    <property type="entry name" value="GAF-like_dom_sf"/>
</dbReference>
<dbReference type="Gene3D" id="3.30.450.40">
    <property type="match status" value="1"/>
</dbReference>
<feature type="domain" description="HTH iclR-type" evidence="4">
    <location>
        <begin position="10"/>
        <end position="71"/>
    </location>
</feature>
<feature type="domain" description="IclR-ED" evidence="5">
    <location>
        <begin position="65"/>
        <end position="256"/>
    </location>
</feature>
<dbReference type="InterPro" id="IPR005471">
    <property type="entry name" value="Tscrpt_reg_IclR_N"/>
</dbReference>
<dbReference type="GO" id="GO:0045892">
    <property type="term" value="P:negative regulation of DNA-templated transcription"/>
    <property type="evidence" value="ECO:0007669"/>
    <property type="project" value="TreeGrafter"/>
</dbReference>
<protein>
    <submittedName>
        <fullName evidence="6">Helix-turn-helix domain-containing protein</fullName>
    </submittedName>
</protein>
<dbReference type="SUPFAM" id="SSF55781">
    <property type="entry name" value="GAF domain-like"/>
    <property type="match status" value="1"/>
</dbReference>
<dbReference type="InterPro" id="IPR036388">
    <property type="entry name" value="WH-like_DNA-bd_sf"/>
</dbReference>
<proteinExistence type="predicted"/>
<dbReference type="Pfam" id="PF01614">
    <property type="entry name" value="IclR_C"/>
    <property type="match status" value="1"/>
</dbReference>
<evidence type="ECO:0000256" key="1">
    <source>
        <dbReference type="ARBA" id="ARBA00023015"/>
    </source>
</evidence>
<keyword evidence="3" id="KW-0804">Transcription</keyword>
<keyword evidence="1" id="KW-0805">Transcription regulation</keyword>
<dbReference type="InterPro" id="IPR050707">
    <property type="entry name" value="HTH_MetabolicPath_Reg"/>
</dbReference>
<evidence type="ECO:0000313" key="6">
    <source>
        <dbReference type="EMBL" id="XBY65549.1"/>
    </source>
</evidence>
<name>A0AAU7Y5J2_9PSED</name>
<accession>A0AAU7Y5J2</accession>
<gene>
    <name evidence="6" type="ORF">ABS648_07215</name>
</gene>
<dbReference type="Gene3D" id="1.10.10.10">
    <property type="entry name" value="Winged helix-like DNA-binding domain superfamily/Winged helix DNA-binding domain"/>
    <property type="match status" value="1"/>
</dbReference>
<dbReference type="SUPFAM" id="SSF46785">
    <property type="entry name" value="Winged helix' DNA-binding domain"/>
    <property type="match status" value="1"/>
</dbReference>
<dbReference type="SMART" id="SM00346">
    <property type="entry name" value="HTH_ICLR"/>
    <property type="match status" value="1"/>
</dbReference>
<evidence type="ECO:0000259" key="4">
    <source>
        <dbReference type="PROSITE" id="PS51077"/>
    </source>
</evidence>
<dbReference type="InterPro" id="IPR014757">
    <property type="entry name" value="Tscrpt_reg_IclR_C"/>
</dbReference>
<dbReference type="Pfam" id="PF09339">
    <property type="entry name" value="HTH_IclR"/>
    <property type="match status" value="1"/>
</dbReference>
<dbReference type="PROSITE" id="PS51078">
    <property type="entry name" value="ICLR_ED"/>
    <property type="match status" value="1"/>
</dbReference>
<evidence type="ECO:0000256" key="2">
    <source>
        <dbReference type="ARBA" id="ARBA00023125"/>
    </source>
</evidence>
<dbReference type="PANTHER" id="PTHR30136">
    <property type="entry name" value="HELIX-TURN-HELIX TRANSCRIPTIONAL REGULATOR, ICLR FAMILY"/>
    <property type="match status" value="1"/>
</dbReference>
<dbReference type="PANTHER" id="PTHR30136:SF35">
    <property type="entry name" value="HTH-TYPE TRANSCRIPTIONAL REGULATOR RV1719"/>
    <property type="match status" value="1"/>
</dbReference>
<evidence type="ECO:0000259" key="5">
    <source>
        <dbReference type="PROSITE" id="PS51078"/>
    </source>
</evidence>
<dbReference type="GO" id="GO:0003677">
    <property type="term" value="F:DNA binding"/>
    <property type="evidence" value="ECO:0007669"/>
    <property type="project" value="UniProtKB-KW"/>
</dbReference>
<organism evidence="6">
    <name type="scientific">Pseudomonas solani</name>
    <dbReference type="NCBI Taxonomy" id="2731552"/>
    <lineage>
        <taxon>Bacteria</taxon>
        <taxon>Pseudomonadati</taxon>
        <taxon>Pseudomonadota</taxon>
        <taxon>Gammaproteobacteria</taxon>
        <taxon>Pseudomonadales</taxon>
        <taxon>Pseudomonadaceae</taxon>
        <taxon>Pseudomonas</taxon>
    </lineage>
</organism>
<keyword evidence="2" id="KW-0238">DNA-binding</keyword>
<dbReference type="InterPro" id="IPR036390">
    <property type="entry name" value="WH_DNA-bd_sf"/>
</dbReference>
<dbReference type="PROSITE" id="PS51077">
    <property type="entry name" value="HTH_ICLR"/>
    <property type="match status" value="1"/>
</dbReference>
<sequence length="256" mass="28650">MQSREAGGTVRSVERALAIVELLGEHDSLGLEELHYLTGLPKATVSRLLHTLLDRGWLYRGLCDRRYRLSAQRLFGDPDQRFARQLVELASPLLSELAERTGLVADLSFFDGDDLHVVESAVPEVLRRRYPANRLVVGLKASLADSAMGRACLAALDDEQLQRLAERHALPGEALLLAHRQTHDQGFGERIEGSWEYSVRLPFLIRAMALPVHRQGRLVGSVALHWPRDQDSVECVSRRHLDDLADAVDDLQRSLG</sequence>
<dbReference type="GO" id="GO:0003700">
    <property type="term" value="F:DNA-binding transcription factor activity"/>
    <property type="evidence" value="ECO:0007669"/>
    <property type="project" value="TreeGrafter"/>
</dbReference>
<dbReference type="EMBL" id="CP158373">
    <property type="protein sequence ID" value="XBY65549.1"/>
    <property type="molecule type" value="Genomic_DNA"/>
</dbReference>